<feature type="region of interest" description="Disordered" evidence="1">
    <location>
        <begin position="116"/>
        <end position="190"/>
    </location>
</feature>
<feature type="compositionally biased region" description="Polar residues" evidence="1">
    <location>
        <begin position="131"/>
        <end position="140"/>
    </location>
</feature>
<evidence type="ECO:0000313" key="2">
    <source>
        <dbReference type="EMBL" id="KAJ1124659.1"/>
    </source>
</evidence>
<keyword evidence="3" id="KW-1185">Reference proteome</keyword>
<dbReference type="AlphaFoldDB" id="A0AAV7PC20"/>
<feature type="compositionally biased region" description="Basic and acidic residues" evidence="1">
    <location>
        <begin position="148"/>
        <end position="159"/>
    </location>
</feature>
<protein>
    <submittedName>
        <fullName evidence="2">Uncharacterized protein</fullName>
    </submittedName>
</protein>
<organism evidence="2 3">
    <name type="scientific">Pleurodeles waltl</name>
    <name type="common">Iberian ribbed newt</name>
    <dbReference type="NCBI Taxonomy" id="8319"/>
    <lineage>
        <taxon>Eukaryota</taxon>
        <taxon>Metazoa</taxon>
        <taxon>Chordata</taxon>
        <taxon>Craniata</taxon>
        <taxon>Vertebrata</taxon>
        <taxon>Euteleostomi</taxon>
        <taxon>Amphibia</taxon>
        <taxon>Batrachia</taxon>
        <taxon>Caudata</taxon>
        <taxon>Salamandroidea</taxon>
        <taxon>Salamandridae</taxon>
        <taxon>Pleurodelinae</taxon>
        <taxon>Pleurodeles</taxon>
    </lineage>
</organism>
<evidence type="ECO:0000313" key="3">
    <source>
        <dbReference type="Proteomes" id="UP001066276"/>
    </source>
</evidence>
<name>A0AAV7PC20_PLEWA</name>
<comment type="caution">
    <text evidence="2">The sequence shown here is derived from an EMBL/GenBank/DDBJ whole genome shotgun (WGS) entry which is preliminary data.</text>
</comment>
<proteinExistence type="predicted"/>
<reference evidence="2" key="1">
    <citation type="journal article" date="2022" name="bioRxiv">
        <title>Sequencing and chromosome-scale assembly of the giantPleurodeles waltlgenome.</title>
        <authorList>
            <person name="Brown T."/>
            <person name="Elewa A."/>
            <person name="Iarovenko S."/>
            <person name="Subramanian E."/>
            <person name="Araus A.J."/>
            <person name="Petzold A."/>
            <person name="Susuki M."/>
            <person name="Suzuki K.-i.T."/>
            <person name="Hayashi T."/>
            <person name="Toyoda A."/>
            <person name="Oliveira C."/>
            <person name="Osipova E."/>
            <person name="Leigh N.D."/>
            <person name="Simon A."/>
            <person name="Yun M.H."/>
        </authorList>
    </citation>
    <scope>NUCLEOTIDE SEQUENCE</scope>
    <source>
        <strain evidence="2">20211129_DDA</strain>
        <tissue evidence="2">Liver</tissue>
    </source>
</reference>
<sequence length="321" mass="32985">MAAASGERAPAFTAQELEKLVDGVLPQYTLLYGPPDQQRPPEEGHLACHRQGGPDPGGPPETGNPLLEKMGGHLPLQQEDGGGSAGDGARRTMTPLMFRILAVAYPELDGRLRASQQTQGGLWSAPATRAGSVTRSQGTGSPPPVKALKLESGRRDRVKTPGGKTTHMGAKGIGESAVTPPKVGKGQRKSAQPVVCVTAEKGAIIPGSRDTTASTVVTGQETPTTAGVTAQEGPSIVTGQETTAGVTAQEGPSIVPGQETTDGVTAQEGPSIVTGQETTAGVTAQEGPSIVTGAAKMRIIYEGNPHNFEEPKGIATFLRHT</sequence>
<dbReference type="EMBL" id="JANPWB010000011">
    <property type="protein sequence ID" value="KAJ1124659.1"/>
    <property type="molecule type" value="Genomic_DNA"/>
</dbReference>
<evidence type="ECO:0000256" key="1">
    <source>
        <dbReference type="SAM" id="MobiDB-lite"/>
    </source>
</evidence>
<feature type="region of interest" description="Disordered" evidence="1">
    <location>
        <begin position="31"/>
        <end position="90"/>
    </location>
</feature>
<dbReference type="Proteomes" id="UP001066276">
    <property type="component" value="Chromosome 7"/>
</dbReference>
<accession>A0AAV7PC20</accession>
<gene>
    <name evidence="2" type="ORF">NDU88_003108</name>
</gene>